<dbReference type="InterPro" id="IPR051913">
    <property type="entry name" value="GH2_Domain-Containing"/>
</dbReference>
<keyword evidence="4" id="KW-0732">Signal</keyword>
<dbReference type="SUPFAM" id="SSF49785">
    <property type="entry name" value="Galactose-binding domain-like"/>
    <property type="match status" value="2"/>
</dbReference>
<name>A0A844G4W1_9BACT</name>
<keyword evidence="8" id="KW-1185">Reference proteome</keyword>
<evidence type="ECO:0000256" key="2">
    <source>
        <dbReference type="ARBA" id="ARBA00022801"/>
    </source>
</evidence>
<organism evidence="7 8">
    <name type="scientific">Victivallis lenta</name>
    <dbReference type="NCBI Taxonomy" id="2606640"/>
    <lineage>
        <taxon>Bacteria</taxon>
        <taxon>Pseudomonadati</taxon>
        <taxon>Lentisphaerota</taxon>
        <taxon>Lentisphaeria</taxon>
        <taxon>Victivallales</taxon>
        <taxon>Victivallaceae</taxon>
        <taxon>Victivallis</taxon>
    </lineage>
</organism>
<feature type="chain" id="PRO_5032774762" description="Glycosyl hydrolase family 2" evidence="4">
    <location>
        <begin position="24"/>
        <end position="1417"/>
    </location>
</feature>
<proteinExistence type="inferred from homology"/>
<evidence type="ECO:0000313" key="8">
    <source>
        <dbReference type="Proteomes" id="UP000435649"/>
    </source>
</evidence>
<evidence type="ECO:0000256" key="1">
    <source>
        <dbReference type="ARBA" id="ARBA00007401"/>
    </source>
</evidence>
<dbReference type="Gene3D" id="2.60.40.10">
    <property type="entry name" value="Immunoglobulins"/>
    <property type="match status" value="1"/>
</dbReference>
<gene>
    <name evidence="7" type="ORF">FYJ85_10140</name>
</gene>
<dbReference type="GO" id="GO:0005975">
    <property type="term" value="P:carbohydrate metabolic process"/>
    <property type="evidence" value="ECO:0007669"/>
    <property type="project" value="InterPro"/>
</dbReference>
<dbReference type="InterPro" id="IPR008979">
    <property type="entry name" value="Galactose-bd-like_sf"/>
</dbReference>
<keyword evidence="2" id="KW-0378">Hydrolase</keyword>
<feature type="signal peptide" evidence="4">
    <location>
        <begin position="1"/>
        <end position="23"/>
    </location>
</feature>
<dbReference type="Gene3D" id="2.60.120.260">
    <property type="entry name" value="Galactose-binding domain-like"/>
    <property type="match status" value="2"/>
</dbReference>
<dbReference type="PANTHER" id="PTHR42732">
    <property type="entry name" value="BETA-GALACTOSIDASE"/>
    <property type="match status" value="1"/>
</dbReference>
<dbReference type="SUPFAM" id="SSF51445">
    <property type="entry name" value="(Trans)glycosidases"/>
    <property type="match status" value="1"/>
</dbReference>
<dbReference type="InterPro" id="IPR025300">
    <property type="entry name" value="BetaGal_jelly_roll_dom"/>
</dbReference>
<comment type="caution">
    <text evidence="7">The sequence shown here is derived from an EMBL/GenBank/DDBJ whole genome shotgun (WGS) entry which is preliminary data.</text>
</comment>
<dbReference type="Gene3D" id="3.20.20.80">
    <property type="entry name" value="Glycosidases"/>
    <property type="match status" value="1"/>
</dbReference>
<evidence type="ECO:0000256" key="3">
    <source>
        <dbReference type="ARBA" id="ARBA00023295"/>
    </source>
</evidence>
<evidence type="ECO:0000313" key="7">
    <source>
        <dbReference type="EMBL" id="MST97399.1"/>
    </source>
</evidence>
<evidence type="ECO:0000256" key="4">
    <source>
        <dbReference type="SAM" id="SignalP"/>
    </source>
</evidence>
<dbReference type="Pfam" id="PF00703">
    <property type="entry name" value="Glyco_hydro_2"/>
    <property type="match status" value="1"/>
</dbReference>
<comment type="similarity">
    <text evidence="1">Belongs to the glycosyl hydrolase 2 family.</text>
</comment>
<dbReference type="InterPro" id="IPR013783">
    <property type="entry name" value="Ig-like_fold"/>
</dbReference>
<dbReference type="EMBL" id="VUNS01000009">
    <property type="protein sequence ID" value="MST97399.1"/>
    <property type="molecule type" value="Genomic_DNA"/>
</dbReference>
<dbReference type="InterPro" id="IPR017853">
    <property type="entry name" value="GH"/>
</dbReference>
<keyword evidence="3" id="KW-0326">Glycosidase</keyword>
<dbReference type="GO" id="GO:0004553">
    <property type="term" value="F:hydrolase activity, hydrolyzing O-glycosyl compounds"/>
    <property type="evidence" value="ECO:0007669"/>
    <property type="project" value="InterPro"/>
</dbReference>
<reference evidence="7 8" key="1">
    <citation type="submission" date="2019-08" db="EMBL/GenBank/DDBJ databases">
        <title>In-depth cultivation of the pig gut microbiome towards novel bacterial diversity and tailored functional studies.</title>
        <authorList>
            <person name="Wylensek D."/>
            <person name="Hitch T.C.A."/>
            <person name="Clavel T."/>
        </authorList>
    </citation>
    <scope>NUCLEOTIDE SEQUENCE [LARGE SCALE GENOMIC DNA]</scope>
    <source>
        <strain evidence="7 8">BBE-744-WT-12</strain>
    </source>
</reference>
<dbReference type="InterPro" id="IPR006102">
    <property type="entry name" value="Ig-like_GH2"/>
</dbReference>
<evidence type="ECO:0008006" key="9">
    <source>
        <dbReference type="Google" id="ProtNLM"/>
    </source>
</evidence>
<dbReference type="Proteomes" id="UP000435649">
    <property type="component" value="Unassembled WGS sequence"/>
</dbReference>
<dbReference type="InterPro" id="IPR036156">
    <property type="entry name" value="Beta-gal/glucu_dom_sf"/>
</dbReference>
<evidence type="ECO:0000259" key="5">
    <source>
        <dbReference type="Pfam" id="PF00703"/>
    </source>
</evidence>
<feature type="domain" description="Beta-galactosidase jelly roll" evidence="6">
    <location>
        <begin position="1269"/>
        <end position="1382"/>
    </location>
</feature>
<accession>A0A844G4W1</accession>
<feature type="domain" description="Glycoside hydrolase family 2 immunoglobulin-like beta-sandwich" evidence="5">
    <location>
        <begin position="232"/>
        <end position="338"/>
    </location>
</feature>
<protein>
    <recommendedName>
        <fullName evidence="9">Glycosyl hydrolase family 2</fullName>
    </recommendedName>
</protein>
<dbReference type="Pfam" id="PF13364">
    <property type="entry name" value="BetaGal_ABD2"/>
    <property type="match status" value="1"/>
</dbReference>
<dbReference type="SUPFAM" id="SSF49303">
    <property type="entry name" value="beta-Galactosidase/glucuronidase domain"/>
    <property type="match status" value="1"/>
</dbReference>
<sequence>MVLKRYGKLLWAALLFWGQTGFADGGKVAESFDMPCPDGMSRSRLMTLSDAWRQTTPTRERISLNGLWEFHPVLTPDELEKIPGPGTGWGWFKVPGAWPTEPNGMAFYLKPEILARFKVAELNSAWYRREIDVPEEWKGRRILLSADLIQSCGIVFVDGVKAGVLYYPGGELELTGKLLPGSHHTLAVLVSAKPEEQLEYMGHDRLVKLKSNLQNRGICGDLYLESLPMTAAISDVHVITSVKSGKITFDTGFTTLPAGTYRLEAEISEGGKVVQTFSSELFTVKKGKNIRHSFGGLWNDPKLWDIDIPQNLYVADVKLLSAEGEILDRFLPQEFGFREFSIDGRDFYLNGKKIHLRALVTRGPQDADFGSAERVDHMVRTARQFGANFLIGWNYSFTPGVFAYPAGYHRHTSERGMLTSLTLPHIKDFGNDLENPANLAEYRRQTEHLIRRFQNIPGVVMYVMNHNRLGYMGDQNPLRIGNDYRPERYIALPSRKQGRIAEKTAKAFDASRPVYHHESGNFGDVCSLNCYLNWVPRQERGDWLEPWENNGTMPVFFVEWGLPHVASWSSWRGPEFIWASKVPQCLWVNEYNAAILGEEAYRFEKAKGALYDLQAEKASGNRRVFFSDLGANNRLTWIEDVRRVRAWFASEDFPNLRARGISGLLPWDQAQLWNWLSRGEADRDNPARFENLKRPALVPDRIESHGEAINNPVCKVRLNVAGETVQKNFQEFLCRIAGKVGDFTERGHNFHSGETIRKSLQLLNDSRHDAEIGWKWSVPEFGFSGTGSSIVPPGGRTDIPLEFTVPENAVGKAVLRAEFTLPSGKKLEDSFALDLFAAPSAVKIKSQVGLYDPEGSAAPLLQKLGVPFRRVVNRHNLDGVELLVIGRNGLKDFPFELSGRLESGLKLLLLEQNAEELRRIGLRCVEFGMREAFLPDGEKLHDWRGSSTMLPPYRKTNDFECSYPLVNANFFRQTRPWRAGNRGSLADVVVEKPQIGDWLPAASCGFDLQYAPLLRLTEGRGCVMLCQYAVSGRTESDPEAEKILAQALVDLDRYEPAARRTVFYSGDAAGSALLKALHIPFTPYRDAASLPENSLLVVGPGGAGEKLSELAAAGTNILALGLSAEELNRAFPGEFQTQNGEFYSDYVPGLAKIPEFAGIGNAELHWRGKVRFDAFSPDSPGGRMLCRKEIGKGCVVAMQLPPWKFSETEFSCRTTRRRTAYLVSRLLANLGAAYRSGFFAMLDRTAGRREFELPNDCWQLCADPQDKGEQQGWQKASFRPGRDWRKVRVPGWVEEQFPELARGNGRFWFRLEFTLPPGLAERLNEVFLGSINQETHIWINGVPIASETGEKRRWITREYRIPAGVLKTGRNVLAIRCVDTEHQGGILNLPLLKGAAGKSFYTDVPKAADDPYGYFRW</sequence>
<dbReference type="PANTHER" id="PTHR42732:SF1">
    <property type="entry name" value="BETA-MANNOSIDASE"/>
    <property type="match status" value="1"/>
</dbReference>
<evidence type="ECO:0000259" key="6">
    <source>
        <dbReference type="Pfam" id="PF13364"/>
    </source>
</evidence>